<dbReference type="AlphaFoldDB" id="A0A9W9WKN7"/>
<dbReference type="GO" id="GO:0000293">
    <property type="term" value="F:ferric-chelate reductase activity"/>
    <property type="evidence" value="ECO:0007669"/>
    <property type="project" value="UniProtKB-ARBA"/>
</dbReference>
<comment type="caution">
    <text evidence="13">The sequence shown here is derived from an EMBL/GenBank/DDBJ whole genome shotgun (WGS) entry which is preliminary data.</text>
</comment>
<feature type="transmembrane region" description="Helical" evidence="9">
    <location>
        <begin position="107"/>
        <end position="124"/>
    </location>
</feature>
<dbReference type="Pfam" id="PF08030">
    <property type="entry name" value="NAD_binding_6"/>
    <property type="match status" value="1"/>
</dbReference>
<evidence type="ECO:0000256" key="7">
    <source>
        <dbReference type="ARBA" id="ARBA00023065"/>
    </source>
</evidence>
<evidence type="ECO:0000256" key="6">
    <source>
        <dbReference type="ARBA" id="ARBA00023002"/>
    </source>
</evidence>
<sequence>MDVKALRQQNNVWSVKYFAIAIGGLMALTIICHWCEFLISRHASRRAIPGFKRLSQCRRVLGRFMNNSIFDVALEKWLLYTIYWSINLIFILTNNNLNSLIYVAKRLGWISVANFVLLVFLALRNTPLAPLSGTSYEKLRPLHKTAGYTCIATSVIHGVVYLNAWAQIDHLHEMGETRNLVGAIAGLAMVIIGISTIGWITRKYYELFYAIHLVMFLLIIVLICMHRPSFAKSTVIIVIFTACLWGADRLIRFTKLCWNMPGNFATLTPMIDGAVRVKLQRSLCCTPGSHAFLWMPSIRFFESHPFTLVSNSPVEFLIREYDGYTRDLIEMARQQPGVRLRCSIDGPYGQVPNFGEFDHTILVAGGSGASFTFALALGVLKGNAANISTKTIDFIWSVKHSDSLKWFENELQQLQENPAVNLHIHVSRDDVSSGDDSSSLELAQTTIDVEKGTEKNECQTISVAARRKGRPDIANLLASCISQCGPEARIGVAACGPSQMTKATRAAVYQRTFDVGPSITLYTEEFGW</sequence>
<dbReference type="SFLD" id="SFLDG01168">
    <property type="entry name" value="Ferric_reductase_subgroup_(FRE"/>
    <property type="match status" value="1"/>
</dbReference>
<organism evidence="13 14">
    <name type="scientific">Penicillium diatomitis</name>
    <dbReference type="NCBI Taxonomy" id="2819901"/>
    <lineage>
        <taxon>Eukaryota</taxon>
        <taxon>Fungi</taxon>
        <taxon>Dikarya</taxon>
        <taxon>Ascomycota</taxon>
        <taxon>Pezizomycotina</taxon>
        <taxon>Eurotiomycetes</taxon>
        <taxon>Eurotiomycetidae</taxon>
        <taxon>Eurotiales</taxon>
        <taxon>Aspergillaceae</taxon>
        <taxon>Penicillium</taxon>
    </lineage>
</organism>
<evidence type="ECO:0000259" key="10">
    <source>
        <dbReference type="Pfam" id="PF01794"/>
    </source>
</evidence>
<keyword evidence="7" id="KW-0406">Ion transport</keyword>
<feature type="domain" description="Ferric oxidoreductase" evidence="10">
    <location>
        <begin position="107"/>
        <end position="222"/>
    </location>
</feature>
<keyword evidence="2" id="KW-0813">Transport</keyword>
<feature type="transmembrane region" description="Helical" evidence="9">
    <location>
        <begin position="229"/>
        <end position="247"/>
    </location>
</feature>
<feature type="domain" description="FAD-binding 8" evidence="11">
    <location>
        <begin position="278"/>
        <end position="350"/>
    </location>
</feature>
<dbReference type="InterPro" id="IPR013130">
    <property type="entry name" value="Fe3_Rdtase_TM_dom"/>
</dbReference>
<name>A0A9W9WKN7_9EURO</name>
<keyword evidence="5 9" id="KW-1133">Transmembrane helix</keyword>
<evidence type="ECO:0008006" key="15">
    <source>
        <dbReference type="Google" id="ProtNLM"/>
    </source>
</evidence>
<evidence type="ECO:0000256" key="1">
    <source>
        <dbReference type="ARBA" id="ARBA00004141"/>
    </source>
</evidence>
<dbReference type="Pfam" id="PF08022">
    <property type="entry name" value="FAD_binding_8"/>
    <property type="match status" value="1"/>
</dbReference>
<feature type="transmembrane region" description="Helical" evidence="9">
    <location>
        <begin position="207"/>
        <end position="223"/>
    </location>
</feature>
<dbReference type="InterPro" id="IPR051410">
    <property type="entry name" value="Ferric/Cupric_Reductase"/>
</dbReference>
<dbReference type="EMBL" id="JAPWDQ010000015">
    <property type="protein sequence ID" value="KAJ5469260.1"/>
    <property type="molecule type" value="Genomic_DNA"/>
</dbReference>
<evidence type="ECO:0000313" key="14">
    <source>
        <dbReference type="Proteomes" id="UP001148312"/>
    </source>
</evidence>
<dbReference type="Pfam" id="PF01794">
    <property type="entry name" value="Ferric_reduct"/>
    <property type="match status" value="1"/>
</dbReference>
<accession>A0A9W9WKN7</accession>
<dbReference type="GO" id="GO:0015677">
    <property type="term" value="P:copper ion import"/>
    <property type="evidence" value="ECO:0007669"/>
    <property type="project" value="TreeGrafter"/>
</dbReference>
<proteinExistence type="predicted"/>
<evidence type="ECO:0000259" key="12">
    <source>
        <dbReference type="Pfam" id="PF08030"/>
    </source>
</evidence>
<dbReference type="PANTHER" id="PTHR32361">
    <property type="entry name" value="FERRIC/CUPRIC REDUCTASE TRANSMEMBRANE COMPONENT"/>
    <property type="match status" value="1"/>
</dbReference>
<feature type="transmembrane region" description="Helical" evidence="9">
    <location>
        <begin position="17"/>
        <end position="39"/>
    </location>
</feature>
<keyword evidence="14" id="KW-1185">Reference proteome</keyword>
<keyword evidence="4" id="KW-0249">Electron transport</keyword>
<evidence type="ECO:0000256" key="4">
    <source>
        <dbReference type="ARBA" id="ARBA00022982"/>
    </source>
</evidence>
<evidence type="ECO:0000256" key="3">
    <source>
        <dbReference type="ARBA" id="ARBA00022692"/>
    </source>
</evidence>
<dbReference type="InterPro" id="IPR013121">
    <property type="entry name" value="Fe_red_NAD-bd_6"/>
</dbReference>
<dbReference type="GO" id="GO:0005886">
    <property type="term" value="C:plasma membrane"/>
    <property type="evidence" value="ECO:0007669"/>
    <property type="project" value="TreeGrafter"/>
</dbReference>
<evidence type="ECO:0000256" key="9">
    <source>
        <dbReference type="SAM" id="Phobius"/>
    </source>
</evidence>
<evidence type="ECO:0000256" key="8">
    <source>
        <dbReference type="ARBA" id="ARBA00023136"/>
    </source>
</evidence>
<dbReference type="CDD" id="cd06186">
    <property type="entry name" value="NOX_Duox_like_FAD_NADP"/>
    <property type="match status" value="1"/>
</dbReference>
<keyword evidence="8 9" id="KW-0472">Membrane</keyword>
<dbReference type="Proteomes" id="UP001148312">
    <property type="component" value="Unassembled WGS sequence"/>
</dbReference>
<feature type="domain" description="Ferric reductase NAD binding" evidence="12">
    <location>
        <begin position="357"/>
        <end position="508"/>
    </location>
</feature>
<dbReference type="InterPro" id="IPR013112">
    <property type="entry name" value="FAD-bd_8"/>
</dbReference>
<dbReference type="InterPro" id="IPR039261">
    <property type="entry name" value="FNR_nucleotide-bd"/>
</dbReference>
<evidence type="ECO:0000313" key="13">
    <source>
        <dbReference type="EMBL" id="KAJ5469260.1"/>
    </source>
</evidence>
<dbReference type="SUPFAM" id="SSF52343">
    <property type="entry name" value="Ferredoxin reductase-like, C-terminal NADP-linked domain"/>
    <property type="match status" value="1"/>
</dbReference>
<dbReference type="PANTHER" id="PTHR32361:SF28">
    <property type="entry name" value="FRP1P"/>
    <property type="match status" value="1"/>
</dbReference>
<reference evidence="13" key="2">
    <citation type="journal article" date="2023" name="IMA Fungus">
        <title>Comparative genomic study of the Penicillium genus elucidates a diverse pangenome and 15 lateral gene transfer events.</title>
        <authorList>
            <person name="Petersen C."/>
            <person name="Sorensen T."/>
            <person name="Nielsen M.R."/>
            <person name="Sondergaard T.E."/>
            <person name="Sorensen J.L."/>
            <person name="Fitzpatrick D.A."/>
            <person name="Frisvad J.C."/>
            <person name="Nielsen K.L."/>
        </authorList>
    </citation>
    <scope>NUCLEOTIDE SEQUENCE</scope>
    <source>
        <strain evidence="13">IBT 30728</strain>
    </source>
</reference>
<feature type="transmembrane region" description="Helical" evidence="9">
    <location>
        <begin position="180"/>
        <end position="200"/>
    </location>
</feature>
<dbReference type="GO" id="GO:0006826">
    <property type="term" value="P:iron ion transport"/>
    <property type="evidence" value="ECO:0007669"/>
    <property type="project" value="TreeGrafter"/>
</dbReference>
<evidence type="ECO:0000256" key="5">
    <source>
        <dbReference type="ARBA" id="ARBA00022989"/>
    </source>
</evidence>
<feature type="transmembrane region" description="Helical" evidence="9">
    <location>
        <begin position="145"/>
        <end position="168"/>
    </location>
</feature>
<dbReference type="GO" id="GO:0006879">
    <property type="term" value="P:intracellular iron ion homeostasis"/>
    <property type="evidence" value="ECO:0007669"/>
    <property type="project" value="TreeGrafter"/>
</dbReference>
<gene>
    <name evidence="13" type="ORF">N7539_008878</name>
</gene>
<evidence type="ECO:0000256" key="2">
    <source>
        <dbReference type="ARBA" id="ARBA00022448"/>
    </source>
</evidence>
<dbReference type="Gene3D" id="3.40.50.80">
    <property type="entry name" value="Nucleotide-binding domain of ferredoxin-NADP reductase (FNR) module"/>
    <property type="match status" value="1"/>
</dbReference>
<feature type="transmembrane region" description="Helical" evidence="9">
    <location>
        <begin position="77"/>
        <end position="95"/>
    </location>
</feature>
<reference evidence="13" key="1">
    <citation type="submission" date="2022-12" db="EMBL/GenBank/DDBJ databases">
        <authorList>
            <person name="Petersen C."/>
        </authorList>
    </citation>
    <scope>NUCLEOTIDE SEQUENCE</scope>
    <source>
        <strain evidence="13">IBT 30728</strain>
    </source>
</reference>
<dbReference type="GeneID" id="81628723"/>
<dbReference type="SFLD" id="SFLDS00052">
    <property type="entry name" value="Ferric_Reductase_Domain"/>
    <property type="match status" value="1"/>
</dbReference>
<comment type="subcellular location">
    <subcellularLocation>
        <location evidence="1">Membrane</location>
        <topology evidence="1">Multi-pass membrane protein</topology>
    </subcellularLocation>
</comment>
<keyword evidence="3 9" id="KW-0812">Transmembrane</keyword>
<evidence type="ECO:0000259" key="11">
    <source>
        <dbReference type="Pfam" id="PF08022"/>
    </source>
</evidence>
<dbReference type="RefSeq" id="XP_056785850.1">
    <property type="nucleotide sequence ID" value="XM_056938473.1"/>
</dbReference>
<protein>
    <recommendedName>
        <fullName evidence="15">FAD-binding FR-type domain-containing protein</fullName>
    </recommendedName>
</protein>
<keyword evidence="6" id="KW-0560">Oxidoreductase</keyword>